<organism evidence="2 3">
    <name type="scientific">Actinacidiphila cocklensis</name>
    <dbReference type="NCBI Taxonomy" id="887465"/>
    <lineage>
        <taxon>Bacteria</taxon>
        <taxon>Bacillati</taxon>
        <taxon>Actinomycetota</taxon>
        <taxon>Actinomycetes</taxon>
        <taxon>Kitasatosporales</taxon>
        <taxon>Streptomycetaceae</taxon>
        <taxon>Actinacidiphila</taxon>
    </lineage>
</organism>
<gene>
    <name evidence="2" type="ORF">SCOCK_470028</name>
</gene>
<protein>
    <submittedName>
        <fullName evidence="2">Lincosamide nucleotidyltransferase</fullName>
    </submittedName>
</protein>
<accession>A0A9W4EA01</accession>
<sequence>MIQHDLIARVRQLCQADQGVRAALTYGSFAAGQGDEHSDVEFWLFFDPAALAALDPAAWCALVAPVNLVVRNEFGTHVAFFPGPVRGEFHFATTADIASVGEWPARGAAVDAMVVVDRDGLLTPVLAALPDRPAIPAEPAEIADLCGRFANWLVLAAHVTARGELLRAQDALGHAARHLLWMARLAERSTEHWLTPSRGAEAELPARTVAAVAAATPAALWREGRERWLTLLAATGGEPPAALFAELDRLAAAAGGA</sequence>
<dbReference type="SUPFAM" id="SSF81301">
    <property type="entry name" value="Nucleotidyltransferase"/>
    <property type="match status" value="1"/>
</dbReference>
<feature type="domain" description="Lincosamide nucleotidyltransferase-like C-terminal" evidence="1">
    <location>
        <begin position="143"/>
        <end position="208"/>
    </location>
</feature>
<dbReference type="InterPro" id="IPR043519">
    <property type="entry name" value="NT_sf"/>
</dbReference>
<dbReference type="Proteomes" id="UP001152519">
    <property type="component" value="Unassembled WGS sequence"/>
</dbReference>
<reference evidence="2" key="1">
    <citation type="submission" date="2021-05" db="EMBL/GenBank/DDBJ databases">
        <authorList>
            <person name="Arsene-Ploetze F."/>
        </authorList>
    </citation>
    <scope>NUCLEOTIDE SEQUENCE</scope>
    <source>
        <strain evidence="2">DSM 42138</strain>
    </source>
</reference>
<dbReference type="Gene3D" id="3.30.460.10">
    <property type="entry name" value="Beta Polymerase, domain 2"/>
    <property type="match status" value="1"/>
</dbReference>
<dbReference type="RefSeq" id="WP_251495872.1">
    <property type="nucleotide sequence ID" value="NZ_CAJSLV010000078.1"/>
</dbReference>
<name>A0A9W4EA01_9ACTN</name>
<evidence type="ECO:0000313" key="3">
    <source>
        <dbReference type="Proteomes" id="UP001152519"/>
    </source>
</evidence>
<dbReference type="Gene3D" id="1.20.120.330">
    <property type="entry name" value="Nucleotidyltransferases domain 2"/>
    <property type="match status" value="1"/>
</dbReference>
<dbReference type="InterPro" id="IPR048495">
    <property type="entry name" value="LinB-like_C"/>
</dbReference>
<dbReference type="EMBL" id="CAJSLV010000078">
    <property type="protein sequence ID" value="CAG6396808.1"/>
    <property type="molecule type" value="Genomic_DNA"/>
</dbReference>
<comment type="caution">
    <text evidence="2">The sequence shown here is derived from an EMBL/GenBank/DDBJ whole genome shotgun (WGS) entry which is preliminary data.</text>
</comment>
<keyword evidence="3" id="KW-1185">Reference proteome</keyword>
<proteinExistence type="predicted"/>
<evidence type="ECO:0000259" key="1">
    <source>
        <dbReference type="Pfam" id="PF21418"/>
    </source>
</evidence>
<dbReference type="Pfam" id="PF21418">
    <property type="entry name" value="LinB-like_C"/>
    <property type="match status" value="1"/>
</dbReference>
<dbReference type="AlphaFoldDB" id="A0A9W4EA01"/>
<evidence type="ECO:0000313" key="2">
    <source>
        <dbReference type="EMBL" id="CAG6396808.1"/>
    </source>
</evidence>